<feature type="transmembrane region" description="Helical" evidence="13">
    <location>
        <begin position="209"/>
        <end position="229"/>
    </location>
</feature>
<dbReference type="GO" id="GO:0005789">
    <property type="term" value="C:endoplasmic reticulum membrane"/>
    <property type="evidence" value="ECO:0007669"/>
    <property type="project" value="UniProtKB-SubCell"/>
</dbReference>
<comment type="catalytic activity">
    <reaction evidence="13">
        <text>a very-long-chain (3R)-3-hydroxyacyl-CoA = a very-long-chain (2E)-enoyl-CoA + H2O</text>
        <dbReference type="Rhea" id="RHEA:45812"/>
        <dbReference type="ChEBI" id="CHEBI:15377"/>
        <dbReference type="ChEBI" id="CHEBI:83728"/>
        <dbReference type="ChEBI" id="CHEBI:85440"/>
        <dbReference type="EC" id="4.2.1.134"/>
    </reaction>
</comment>
<evidence type="ECO:0000256" key="3">
    <source>
        <dbReference type="ARBA" id="ARBA00007811"/>
    </source>
</evidence>
<dbReference type="AlphaFoldDB" id="A0ABD3HZZ4"/>
<protein>
    <recommendedName>
        <fullName evidence="4 13">Very-long-chain (3R)-3-hydroxyacyl-CoA dehydratase</fullName>
        <ecNumber evidence="4 13">4.2.1.134</ecNumber>
    </recommendedName>
</protein>
<comment type="subcellular location">
    <subcellularLocation>
        <location evidence="13">Endoplasmic reticulum membrane</location>
        <topology evidence="13">Multi-pass membrane protein</topology>
    </subcellularLocation>
    <subcellularLocation>
        <location evidence="1">Membrane</location>
        <topology evidence="1">Multi-pass membrane protein</topology>
    </subcellularLocation>
</comment>
<evidence type="ECO:0000256" key="7">
    <source>
        <dbReference type="ARBA" id="ARBA00022832"/>
    </source>
</evidence>
<dbReference type="GO" id="GO:0102158">
    <property type="term" value="F:very-long-chain (3R)-3-hydroxyacyl-CoA dehydratase activity"/>
    <property type="evidence" value="ECO:0007669"/>
    <property type="project" value="UniProtKB-EC"/>
</dbReference>
<feature type="region of interest" description="Disordered" evidence="14">
    <location>
        <begin position="236"/>
        <end position="255"/>
    </location>
</feature>
<keyword evidence="13" id="KW-0256">Endoplasmic reticulum</keyword>
<name>A0ABD3HZZ4_9MARC</name>
<keyword evidence="9 13" id="KW-0443">Lipid metabolism</keyword>
<keyword evidence="7 13" id="KW-0276">Fatty acid metabolism</keyword>
<dbReference type="PANTHER" id="PTHR11035:SF35">
    <property type="entry name" value="VERY-LONG-CHAIN (3R)-3-HYDROXYACYL-COA DEHYDRATASE"/>
    <property type="match status" value="1"/>
</dbReference>
<gene>
    <name evidence="15" type="ORF">R1sor_009891</name>
</gene>
<evidence type="ECO:0000256" key="12">
    <source>
        <dbReference type="ARBA" id="ARBA00023239"/>
    </source>
</evidence>
<comment type="similarity">
    <text evidence="3 13">Belongs to the very long-chain fatty acids dehydratase HACD family.</text>
</comment>
<evidence type="ECO:0000256" key="9">
    <source>
        <dbReference type="ARBA" id="ARBA00023098"/>
    </source>
</evidence>
<keyword evidence="16" id="KW-1185">Reference proteome</keyword>
<accession>A0ABD3HZZ4</accession>
<sequence length="255" mass="28463">MYMYIARDGNCQTDQVVERAEAELTDMVNSVAKGYLVAYNTAQAVGWLVVLSKLGQSYVDTGDFSHAFVAAGGLVRALQLAAFLEVLHAAVGLVPSGVLTSFMQWGGRTHVLLAIIGKLPEVQILPSVFITFFAWAVSEVIRYPQYALNSIGACPKWLLWLRYTAFIPLYPAGIYGEMNAMYNSLDSLKQKPLYTRLFGEILPFSYDKFVIGLLFVYPALFLVLYFHLLRQRRSKLSGKTGPRSRSAKGKGKRRD</sequence>
<keyword evidence="12 13" id="KW-0456">Lyase</keyword>
<evidence type="ECO:0000256" key="2">
    <source>
        <dbReference type="ARBA" id="ARBA00005194"/>
    </source>
</evidence>
<dbReference type="EC" id="4.2.1.134" evidence="4 13"/>
<dbReference type="EMBL" id="JBJQOH010000002">
    <property type="protein sequence ID" value="KAL3695815.1"/>
    <property type="molecule type" value="Genomic_DNA"/>
</dbReference>
<dbReference type="GO" id="GO:0006633">
    <property type="term" value="P:fatty acid biosynthetic process"/>
    <property type="evidence" value="ECO:0007669"/>
    <property type="project" value="UniProtKB-KW"/>
</dbReference>
<dbReference type="Pfam" id="PF04387">
    <property type="entry name" value="PTPLA"/>
    <property type="match status" value="1"/>
</dbReference>
<keyword evidence="11 13" id="KW-0275">Fatty acid biosynthesis</keyword>
<evidence type="ECO:0000256" key="4">
    <source>
        <dbReference type="ARBA" id="ARBA00013122"/>
    </source>
</evidence>
<comment type="caution">
    <text evidence="15">The sequence shown here is derived from an EMBL/GenBank/DDBJ whole genome shotgun (WGS) entry which is preliminary data.</text>
</comment>
<evidence type="ECO:0000256" key="5">
    <source>
        <dbReference type="ARBA" id="ARBA00022516"/>
    </source>
</evidence>
<feature type="transmembrane region" description="Helical" evidence="13">
    <location>
        <begin position="111"/>
        <end position="137"/>
    </location>
</feature>
<feature type="compositionally biased region" description="Basic residues" evidence="14">
    <location>
        <begin position="245"/>
        <end position="255"/>
    </location>
</feature>
<dbReference type="InterPro" id="IPR007482">
    <property type="entry name" value="Tyr_Pase-like_PTPLA"/>
</dbReference>
<evidence type="ECO:0000256" key="6">
    <source>
        <dbReference type="ARBA" id="ARBA00022692"/>
    </source>
</evidence>
<keyword evidence="6 13" id="KW-0812">Transmembrane</keyword>
<proteinExistence type="inferred from homology"/>
<keyword evidence="8 13" id="KW-1133">Transmembrane helix</keyword>
<organism evidence="15 16">
    <name type="scientific">Riccia sorocarpa</name>
    <dbReference type="NCBI Taxonomy" id="122646"/>
    <lineage>
        <taxon>Eukaryota</taxon>
        <taxon>Viridiplantae</taxon>
        <taxon>Streptophyta</taxon>
        <taxon>Embryophyta</taxon>
        <taxon>Marchantiophyta</taxon>
        <taxon>Marchantiopsida</taxon>
        <taxon>Marchantiidae</taxon>
        <taxon>Marchantiales</taxon>
        <taxon>Ricciaceae</taxon>
        <taxon>Riccia</taxon>
    </lineage>
</organism>
<keyword evidence="5 13" id="KW-0444">Lipid biosynthesis</keyword>
<dbReference type="Proteomes" id="UP001633002">
    <property type="component" value="Unassembled WGS sequence"/>
</dbReference>
<evidence type="ECO:0000256" key="14">
    <source>
        <dbReference type="SAM" id="MobiDB-lite"/>
    </source>
</evidence>
<feature type="transmembrane region" description="Helical" evidence="13">
    <location>
        <begin position="157"/>
        <end position="176"/>
    </location>
</feature>
<evidence type="ECO:0000256" key="1">
    <source>
        <dbReference type="ARBA" id="ARBA00004141"/>
    </source>
</evidence>
<feature type="transmembrane region" description="Helical" evidence="13">
    <location>
        <begin position="86"/>
        <end position="105"/>
    </location>
</feature>
<comment type="pathway">
    <text evidence="2 13">Lipid metabolism; fatty acid biosynthesis.</text>
</comment>
<evidence type="ECO:0000256" key="13">
    <source>
        <dbReference type="RuleBase" id="RU363109"/>
    </source>
</evidence>
<comment type="function">
    <text evidence="13">Catalyzes the third of the four reactions of the long-chain fatty acids elongation cycle. This endoplasmic reticulum-bound enzymatic process, allows the addition of two carbons to the chain of long- and very long-chain fatty acids/VLCFAs per cycle. This enzyme catalyzes the dehydration of the 3-hydroxyacyl-CoA intermediate into trans-2,3-enoyl-CoA, within each cycle of fatty acid elongation. Thereby, it participates to the production of VLCFAs of different chain lengths that are involved in multiple biological processes as precursors of membrane lipids and lipid mediators.</text>
</comment>
<evidence type="ECO:0000256" key="10">
    <source>
        <dbReference type="ARBA" id="ARBA00023136"/>
    </source>
</evidence>
<evidence type="ECO:0000256" key="8">
    <source>
        <dbReference type="ARBA" id="ARBA00022989"/>
    </source>
</evidence>
<reference evidence="15 16" key="1">
    <citation type="submission" date="2024-09" db="EMBL/GenBank/DDBJ databases">
        <title>Chromosome-scale assembly of Riccia sorocarpa.</title>
        <authorList>
            <person name="Paukszto L."/>
        </authorList>
    </citation>
    <scope>NUCLEOTIDE SEQUENCE [LARGE SCALE GENOMIC DNA]</scope>
    <source>
        <strain evidence="15">LP-2024</strain>
        <tissue evidence="15">Aerial parts of the thallus</tissue>
    </source>
</reference>
<evidence type="ECO:0000313" key="15">
    <source>
        <dbReference type="EMBL" id="KAL3695815.1"/>
    </source>
</evidence>
<evidence type="ECO:0000313" key="16">
    <source>
        <dbReference type="Proteomes" id="UP001633002"/>
    </source>
</evidence>
<keyword evidence="10 13" id="KW-0472">Membrane</keyword>
<comment type="caution">
    <text evidence="13">Lacks conserved residue(s) required for the propagation of feature annotation.</text>
</comment>
<evidence type="ECO:0000256" key="11">
    <source>
        <dbReference type="ARBA" id="ARBA00023160"/>
    </source>
</evidence>
<dbReference type="PANTHER" id="PTHR11035">
    <property type="entry name" value="VERY-LONG-CHAIN (3R)-3-HYDROXYACYL-COA DEHYDRATASE"/>
    <property type="match status" value="1"/>
</dbReference>